<dbReference type="Proteomes" id="UP000886667">
    <property type="component" value="Unassembled WGS sequence"/>
</dbReference>
<dbReference type="InterPro" id="IPR007361">
    <property type="entry name" value="DUF427"/>
</dbReference>
<reference evidence="2" key="1">
    <citation type="journal article" date="2021" name="Proc. Natl. Acad. Sci. U.S.A.">
        <title>Global biogeography of chemosynthetic symbionts reveals both localized and globally distributed symbiont groups. .</title>
        <authorList>
            <person name="Osvatic J.T."/>
            <person name="Wilkins L.G.E."/>
            <person name="Leibrecht L."/>
            <person name="Leray M."/>
            <person name="Zauner S."/>
            <person name="Polzin J."/>
            <person name="Camacho Y."/>
            <person name="Gros O."/>
            <person name="van Gils J.A."/>
            <person name="Eisen J.A."/>
            <person name="Petersen J.M."/>
            <person name="Yuen B."/>
        </authorList>
    </citation>
    <scope>NUCLEOTIDE SEQUENCE</scope>
    <source>
        <strain evidence="2">MAGclacostrist064TRANS</strain>
    </source>
</reference>
<evidence type="ECO:0000313" key="3">
    <source>
        <dbReference type="Proteomes" id="UP000886667"/>
    </source>
</evidence>
<comment type="caution">
    <text evidence="2">The sequence shown here is derived from an EMBL/GenBank/DDBJ whole genome shotgun (WGS) entry which is preliminary data.</text>
</comment>
<evidence type="ECO:0000259" key="1">
    <source>
        <dbReference type="Pfam" id="PF04248"/>
    </source>
</evidence>
<protein>
    <submittedName>
        <fullName evidence="2">DUF427 domain-containing protein</fullName>
    </submittedName>
</protein>
<evidence type="ECO:0000313" key="2">
    <source>
        <dbReference type="EMBL" id="MCG7945953.1"/>
    </source>
</evidence>
<organism evidence="2 3">
    <name type="scientific">Candidatus Thiodiazotropha taylori</name>
    <dbReference type="NCBI Taxonomy" id="2792791"/>
    <lineage>
        <taxon>Bacteria</taxon>
        <taxon>Pseudomonadati</taxon>
        <taxon>Pseudomonadota</taxon>
        <taxon>Gammaproteobacteria</taxon>
        <taxon>Chromatiales</taxon>
        <taxon>Sedimenticolaceae</taxon>
        <taxon>Candidatus Thiodiazotropha</taxon>
    </lineage>
</organism>
<dbReference type="Gene3D" id="2.170.150.40">
    <property type="entry name" value="Domain of unknown function (DUF427)"/>
    <property type="match status" value="1"/>
</dbReference>
<dbReference type="PANTHER" id="PTHR34310:SF5">
    <property type="entry name" value="DUF427 DOMAIN PROTEIN (AFU_ORTHOLOGUE AFUA_3G02220)"/>
    <property type="match status" value="1"/>
</dbReference>
<name>A0A9E4N4K1_9GAMM</name>
<accession>A0A9E4N4K1</accession>
<dbReference type="PANTHER" id="PTHR34310">
    <property type="entry name" value="DUF427 DOMAIN PROTEIN (AFU_ORTHOLOGUE AFUA_3G02220)"/>
    <property type="match status" value="1"/>
</dbReference>
<dbReference type="AlphaFoldDB" id="A0A9E4N4K1"/>
<gene>
    <name evidence="2" type="ORF">JAZ07_06340</name>
</gene>
<dbReference type="InterPro" id="IPR038694">
    <property type="entry name" value="DUF427_sf"/>
</dbReference>
<dbReference type="EMBL" id="JAEPCM010000209">
    <property type="protein sequence ID" value="MCG7945953.1"/>
    <property type="molecule type" value="Genomic_DNA"/>
</dbReference>
<sequence>MKAIWNGQIIAESNETVVVESNHYFPASSVKQEYLKPSDTTSVCPWKGEAHYYSLTVDGNDNSDAAWYYPSASDEAKNIEGMVAFWKGVEIID</sequence>
<dbReference type="Pfam" id="PF04248">
    <property type="entry name" value="NTP_transf_9"/>
    <property type="match status" value="1"/>
</dbReference>
<feature type="domain" description="DUF427" evidence="1">
    <location>
        <begin position="1"/>
        <end position="87"/>
    </location>
</feature>
<proteinExistence type="predicted"/>